<dbReference type="SUPFAM" id="SSF57829">
    <property type="entry name" value="Zn-binding ribosomal proteins"/>
    <property type="match status" value="1"/>
</dbReference>
<keyword evidence="4 6" id="KW-0689">Ribosomal protein</keyword>
<evidence type="ECO:0000256" key="6">
    <source>
        <dbReference type="RuleBase" id="RU000671"/>
    </source>
</evidence>
<protein>
    <recommendedName>
        <fullName evidence="6">40S ribosomal protein S27</fullName>
    </recommendedName>
</protein>
<gene>
    <name evidence="8" type="primary">FSH3</name>
    <name evidence="8" type="ORF">LTR24_007097</name>
</gene>
<organism evidence="8 9">
    <name type="scientific">Lithohypha guttulata</name>
    <dbReference type="NCBI Taxonomy" id="1690604"/>
    <lineage>
        <taxon>Eukaryota</taxon>
        <taxon>Fungi</taxon>
        <taxon>Dikarya</taxon>
        <taxon>Ascomycota</taxon>
        <taxon>Pezizomycotina</taxon>
        <taxon>Eurotiomycetes</taxon>
        <taxon>Chaetothyriomycetidae</taxon>
        <taxon>Chaetothyriales</taxon>
        <taxon>Trichomeriaceae</taxon>
        <taxon>Lithohypha</taxon>
    </lineage>
</organism>
<accession>A0ABR0K460</accession>
<name>A0ABR0K460_9EURO</name>
<evidence type="ECO:0000259" key="7">
    <source>
        <dbReference type="Pfam" id="PF03959"/>
    </source>
</evidence>
<dbReference type="InterPro" id="IPR029058">
    <property type="entry name" value="AB_hydrolase_fold"/>
</dbReference>
<keyword evidence="6" id="KW-0863">Zinc-finger</keyword>
<sequence>MSGANGVAKSLKVLMLHGYTQSGPLFNAKTKALEKVLRKAFPGISLSYPTGPLKLKANDVPGFDTSQVEDESNEVEAYGWWRRSNTSDPPEYIGIEEGLKVVADTMRGQGPFDGVMGFSQGAALAAMVSSLLEGESRKEAFKAVQAKSKMAMAYPSSFADLDHPPLKFCVSYSGFIAPGDRYTAFYEPSIRTPICHFIGSLDTVVEEARTNLLIEAAGGPDKTTVVVHPGGHFVPNNRQYLDTVVAFVKAKTTETDGEGKKEEKVLAVDLLNPAPQAEARKHKLKTLVPAPRSFFMDVKCPGCFAITTVFSHAQTVVICAGCSTVLCQPTGGKARLTEGCSFRRK</sequence>
<reference evidence="8 9" key="1">
    <citation type="submission" date="2023-08" db="EMBL/GenBank/DDBJ databases">
        <title>Black Yeasts Isolated from many extreme environments.</title>
        <authorList>
            <person name="Coleine C."/>
            <person name="Stajich J.E."/>
            <person name="Selbmann L."/>
        </authorList>
    </citation>
    <scope>NUCLEOTIDE SEQUENCE [LARGE SCALE GENOMIC DNA]</scope>
    <source>
        <strain evidence="8 9">CCFEE 5885</strain>
    </source>
</reference>
<keyword evidence="5 6" id="KW-0687">Ribonucleoprotein</keyword>
<dbReference type="Proteomes" id="UP001345013">
    <property type="component" value="Unassembled WGS sequence"/>
</dbReference>
<comment type="caution">
    <text evidence="8">The sequence shown here is derived from an EMBL/GenBank/DDBJ whole genome shotgun (WGS) entry which is preliminary data.</text>
</comment>
<evidence type="ECO:0000313" key="9">
    <source>
        <dbReference type="Proteomes" id="UP001345013"/>
    </source>
</evidence>
<dbReference type="InterPro" id="IPR005645">
    <property type="entry name" value="FSH-like_dom"/>
</dbReference>
<dbReference type="Pfam" id="PF03959">
    <property type="entry name" value="FSH1"/>
    <property type="match status" value="1"/>
</dbReference>
<dbReference type="PANTHER" id="PTHR48070">
    <property type="entry name" value="ESTERASE OVCA2"/>
    <property type="match status" value="1"/>
</dbReference>
<dbReference type="Pfam" id="PF01667">
    <property type="entry name" value="Ribosomal_S27e"/>
    <property type="match status" value="1"/>
</dbReference>
<evidence type="ECO:0000256" key="5">
    <source>
        <dbReference type="ARBA" id="ARBA00023274"/>
    </source>
</evidence>
<comment type="similarity">
    <text evidence="1 6">Belongs to the eukaryotic ribosomal protein eS27 family.</text>
</comment>
<keyword evidence="2 8" id="KW-0378">Hydrolase</keyword>
<evidence type="ECO:0000256" key="3">
    <source>
        <dbReference type="ARBA" id="ARBA00022833"/>
    </source>
</evidence>
<dbReference type="Gene3D" id="2.20.25.100">
    <property type="entry name" value="Zn-binding ribosomal proteins"/>
    <property type="match status" value="1"/>
</dbReference>
<dbReference type="InterPro" id="IPR000592">
    <property type="entry name" value="Ribosomal_eS27"/>
</dbReference>
<evidence type="ECO:0000256" key="1">
    <source>
        <dbReference type="ARBA" id="ARBA00010919"/>
    </source>
</evidence>
<evidence type="ECO:0000313" key="8">
    <source>
        <dbReference type="EMBL" id="KAK5086092.1"/>
    </source>
</evidence>
<feature type="domain" description="Serine hydrolase" evidence="7">
    <location>
        <begin position="9"/>
        <end position="243"/>
    </location>
</feature>
<dbReference type="EMBL" id="JAVRRG010000101">
    <property type="protein sequence ID" value="KAK5086092.1"/>
    <property type="molecule type" value="Genomic_DNA"/>
</dbReference>
<comment type="cofactor">
    <cofactor evidence="6">
        <name>Zn(2+)</name>
        <dbReference type="ChEBI" id="CHEBI:29105"/>
    </cofactor>
    <text evidence="6">Binds 1 zinc ion per subunit.</text>
</comment>
<dbReference type="PANTHER" id="PTHR48070:SF6">
    <property type="entry name" value="ESTERASE OVCA2"/>
    <property type="match status" value="1"/>
</dbReference>
<dbReference type="InterPro" id="IPR011332">
    <property type="entry name" value="Ribosomal_zn-bd"/>
</dbReference>
<dbReference type="InterPro" id="IPR050593">
    <property type="entry name" value="LovG"/>
</dbReference>
<keyword evidence="9" id="KW-1185">Reference proteome</keyword>
<evidence type="ECO:0000256" key="2">
    <source>
        <dbReference type="ARBA" id="ARBA00022801"/>
    </source>
</evidence>
<keyword evidence="3 6" id="KW-0862">Zinc</keyword>
<dbReference type="InterPro" id="IPR023407">
    <property type="entry name" value="Ribosomal_eS27_Zn-bd_dom_sf"/>
</dbReference>
<proteinExistence type="inferred from homology"/>
<dbReference type="SUPFAM" id="SSF53474">
    <property type="entry name" value="alpha/beta-Hydrolases"/>
    <property type="match status" value="1"/>
</dbReference>
<keyword evidence="6" id="KW-0479">Metal-binding</keyword>
<dbReference type="GO" id="GO:0004146">
    <property type="term" value="F:dihydrofolate reductase activity"/>
    <property type="evidence" value="ECO:0007669"/>
    <property type="project" value="UniProtKB-EC"/>
</dbReference>
<dbReference type="Gene3D" id="3.40.50.1820">
    <property type="entry name" value="alpha/beta hydrolase"/>
    <property type="match status" value="1"/>
</dbReference>
<keyword evidence="8" id="KW-0560">Oxidoreductase</keyword>
<dbReference type="GO" id="GO:0016787">
    <property type="term" value="F:hydrolase activity"/>
    <property type="evidence" value="ECO:0007669"/>
    <property type="project" value="UniProtKB-KW"/>
</dbReference>
<dbReference type="PROSITE" id="PS01168">
    <property type="entry name" value="RIBOSOMAL_S27E"/>
    <property type="match status" value="1"/>
</dbReference>
<evidence type="ECO:0000256" key="4">
    <source>
        <dbReference type="ARBA" id="ARBA00022980"/>
    </source>
</evidence>
<dbReference type="HAMAP" id="MF_00371">
    <property type="entry name" value="Ribosomal_eS27"/>
    <property type="match status" value="1"/>
</dbReference>